<name>A0A5S6QSU1_TRIMR</name>
<proteinExistence type="predicted"/>
<accession>A0A5S6QSU1</accession>
<evidence type="ECO:0000313" key="2">
    <source>
        <dbReference type="WBParaSite" id="TMUE_2000010300.1"/>
    </source>
</evidence>
<organism evidence="1 2">
    <name type="scientific">Trichuris muris</name>
    <name type="common">Mouse whipworm</name>
    <dbReference type="NCBI Taxonomy" id="70415"/>
    <lineage>
        <taxon>Eukaryota</taxon>
        <taxon>Metazoa</taxon>
        <taxon>Ecdysozoa</taxon>
        <taxon>Nematoda</taxon>
        <taxon>Enoplea</taxon>
        <taxon>Dorylaimia</taxon>
        <taxon>Trichinellida</taxon>
        <taxon>Trichuridae</taxon>
        <taxon>Trichuris</taxon>
    </lineage>
</organism>
<dbReference type="AlphaFoldDB" id="A0A5S6QSU1"/>
<evidence type="ECO:0000313" key="1">
    <source>
        <dbReference type="Proteomes" id="UP000046395"/>
    </source>
</evidence>
<reference evidence="2" key="1">
    <citation type="submission" date="2019-12" db="UniProtKB">
        <authorList>
            <consortium name="WormBaseParasite"/>
        </authorList>
    </citation>
    <scope>IDENTIFICATION</scope>
</reference>
<protein>
    <submittedName>
        <fullName evidence="2">Uncharacterized protein</fullName>
    </submittedName>
</protein>
<dbReference type="Proteomes" id="UP000046395">
    <property type="component" value="Unassembled WGS sequence"/>
</dbReference>
<keyword evidence="1" id="KW-1185">Reference proteome</keyword>
<sequence>MLTFARGEQYWENESRHLLTAKSWQSACRETRKTSAFVCQVAMTKPFRKSNGKASANCPRMISPLKFKPATKEYLAQSSVLANRLTGPVGIGHCNNGKATQYNGVVEPAGLFCHVPPPMISLARTDTPRLVGFGLHRLMPLAYKFGPTKIEEIEGGDEEMILIL</sequence>
<dbReference type="WBParaSite" id="TMUE_2000010300.1">
    <property type="protein sequence ID" value="TMUE_2000010300.1"/>
    <property type="gene ID" value="WBGene00300938"/>
</dbReference>